<organism evidence="2 3">
    <name type="scientific">Salix koriyanagi</name>
    <dbReference type="NCBI Taxonomy" id="2511006"/>
    <lineage>
        <taxon>Eukaryota</taxon>
        <taxon>Viridiplantae</taxon>
        <taxon>Streptophyta</taxon>
        <taxon>Embryophyta</taxon>
        <taxon>Tracheophyta</taxon>
        <taxon>Spermatophyta</taxon>
        <taxon>Magnoliopsida</taxon>
        <taxon>eudicotyledons</taxon>
        <taxon>Gunneridae</taxon>
        <taxon>Pentapetalae</taxon>
        <taxon>rosids</taxon>
        <taxon>fabids</taxon>
        <taxon>Malpighiales</taxon>
        <taxon>Salicaceae</taxon>
        <taxon>Saliceae</taxon>
        <taxon>Salix</taxon>
    </lineage>
</organism>
<proteinExistence type="predicted"/>
<name>A0A9Q0WKJ3_9ROSI</name>
<reference evidence="2" key="1">
    <citation type="submission" date="2022-11" db="EMBL/GenBank/DDBJ databases">
        <authorList>
            <person name="Hyden B.L."/>
            <person name="Feng K."/>
            <person name="Yates T."/>
            <person name="Jawdy S."/>
            <person name="Smart L.B."/>
            <person name="Muchero W."/>
        </authorList>
    </citation>
    <scope>NUCLEOTIDE SEQUENCE</scope>
    <source>
        <tissue evidence="2">Shoot tip</tissue>
    </source>
</reference>
<sequence length="87" mass="9685">MWRTRSPDDSMSQTNGEPVHEHEAASRESELPEPVQSKPPEQMTIPKPEAPEKSEKSEEPAKPKKPPQVKRVSSAGLRTESVLKTKA</sequence>
<feature type="compositionally biased region" description="Basic and acidic residues" evidence="1">
    <location>
        <begin position="18"/>
        <end position="30"/>
    </location>
</feature>
<evidence type="ECO:0000256" key="1">
    <source>
        <dbReference type="SAM" id="MobiDB-lite"/>
    </source>
</evidence>
<comment type="caution">
    <text evidence="2">The sequence shown here is derived from an EMBL/GenBank/DDBJ whole genome shotgun (WGS) entry which is preliminary data.</text>
</comment>
<keyword evidence="3" id="KW-1185">Reference proteome</keyword>
<protein>
    <submittedName>
        <fullName evidence="2">Uncharacterized protein</fullName>
    </submittedName>
</protein>
<accession>A0A9Q0WKJ3</accession>
<feature type="region of interest" description="Disordered" evidence="1">
    <location>
        <begin position="1"/>
        <end position="87"/>
    </location>
</feature>
<feature type="compositionally biased region" description="Basic and acidic residues" evidence="1">
    <location>
        <begin position="49"/>
        <end position="62"/>
    </location>
</feature>
<evidence type="ECO:0000313" key="2">
    <source>
        <dbReference type="EMBL" id="KAJ6767588.1"/>
    </source>
</evidence>
<evidence type="ECO:0000313" key="3">
    <source>
        <dbReference type="Proteomes" id="UP001151752"/>
    </source>
</evidence>
<dbReference type="Proteomes" id="UP001151752">
    <property type="component" value="Chromosome 8"/>
</dbReference>
<feature type="non-terminal residue" evidence="2">
    <location>
        <position position="87"/>
    </location>
</feature>
<dbReference type="EMBL" id="JAPFFM010000003">
    <property type="protein sequence ID" value="KAJ6767588.1"/>
    <property type="molecule type" value="Genomic_DNA"/>
</dbReference>
<reference evidence="2" key="2">
    <citation type="journal article" date="2023" name="Int. J. Mol. Sci.">
        <title>De Novo Assembly and Annotation of 11 Diverse Shrub Willow (Salix) Genomes Reveals Novel Gene Organization in Sex-Linked Regions.</title>
        <authorList>
            <person name="Hyden B."/>
            <person name="Feng K."/>
            <person name="Yates T.B."/>
            <person name="Jawdy S."/>
            <person name="Cereghino C."/>
            <person name="Smart L.B."/>
            <person name="Muchero W."/>
        </authorList>
    </citation>
    <scope>NUCLEOTIDE SEQUENCE</scope>
    <source>
        <tissue evidence="2">Shoot tip</tissue>
    </source>
</reference>
<gene>
    <name evidence="2" type="ORF">OIU74_021454</name>
</gene>
<dbReference type="AlphaFoldDB" id="A0A9Q0WKJ3"/>